<dbReference type="SUPFAM" id="SSF48452">
    <property type="entry name" value="TPR-like"/>
    <property type="match status" value="1"/>
</dbReference>
<accession>A0A2U1L1U2</accession>
<dbReference type="OrthoDB" id="439046at2759"/>
<reference evidence="1 2" key="1">
    <citation type="journal article" date="2018" name="Mol. Plant">
        <title>The genome of Artemisia annua provides insight into the evolution of Asteraceae family and artemisinin biosynthesis.</title>
        <authorList>
            <person name="Shen Q."/>
            <person name="Zhang L."/>
            <person name="Liao Z."/>
            <person name="Wang S."/>
            <person name="Yan T."/>
            <person name="Shi P."/>
            <person name="Liu M."/>
            <person name="Fu X."/>
            <person name="Pan Q."/>
            <person name="Wang Y."/>
            <person name="Lv Z."/>
            <person name="Lu X."/>
            <person name="Zhang F."/>
            <person name="Jiang W."/>
            <person name="Ma Y."/>
            <person name="Chen M."/>
            <person name="Hao X."/>
            <person name="Li L."/>
            <person name="Tang Y."/>
            <person name="Lv G."/>
            <person name="Zhou Y."/>
            <person name="Sun X."/>
            <person name="Brodelius P.E."/>
            <person name="Rose J.K.C."/>
            <person name="Tang K."/>
        </authorList>
    </citation>
    <scope>NUCLEOTIDE SEQUENCE [LARGE SCALE GENOMIC DNA]</scope>
    <source>
        <strain evidence="2">cv. Huhao1</strain>
        <tissue evidence="1">Leaf</tissue>
    </source>
</reference>
<sequence length="224" mass="24374">MLLRCSSAPILHSLPSKQSSAQPQPGVFLTRTASTPLCIFSGTGSGEPLKKNVGDESNKMLQTGVIGGRGDNGGRLCLGHGNRSGGGSDHGHDKTDLYYQKMMEANPENALLLANYAKFLQEVRCDHKKAEEYYGRAILANTSDGNVLSQYADLIWQIHNDADRAESYFNQAVKTDPNDCNVLASYARFLWDAEDDDVEDEFNLISSKPEIFAGSSHGCPVTVV</sequence>
<organism evidence="1 2">
    <name type="scientific">Artemisia annua</name>
    <name type="common">Sweet wormwood</name>
    <dbReference type="NCBI Taxonomy" id="35608"/>
    <lineage>
        <taxon>Eukaryota</taxon>
        <taxon>Viridiplantae</taxon>
        <taxon>Streptophyta</taxon>
        <taxon>Embryophyta</taxon>
        <taxon>Tracheophyta</taxon>
        <taxon>Spermatophyta</taxon>
        <taxon>Magnoliopsida</taxon>
        <taxon>eudicotyledons</taxon>
        <taxon>Gunneridae</taxon>
        <taxon>Pentapetalae</taxon>
        <taxon>asterids</taxon>
        <taxon>campanulids</taxon>
        <taxon>Asterales</taxon>
        <taxon>Asteraceae</taxon>
        <taxon>Asteroideae</taxon>
        <taxon>Anthemideae</taxon>
        <taxon>Artemisiinae</taxon>
        <taxon>Artemisia</taxon>
    </lineage>
</organism>
<dbReference type="AlphaFoldDB" id="A0A2U1L1U2"/>
<gene>
    <name evidence="1" type="ORF">CTI12_AA540240</name>
</gene>
<dbReference type="InterPro" id="IPR011990">
    <property type="entry name" value="TPR-like_helical_dom_sf"/>
</dbReference>
<dbReference type="Proteomes" id="UP000245207">
    <property type="component" value="Unassembled WGS sequence"/>
</dbReference>
<dbReference type="Gene3D" id="1.25.40.10">
    <property type="entry name" value="Tetratricopeptide repeat domain"/>
    <property type="match status" value="1"/>
</dbReference>
<dbReference type="PANTHER" id="PTHR26312:SF168">
    <property type="entry name" value="OS06G0606700 PROTEIN"/>
    <property type="match status" value="1"/>
</dbReference>
<evidence type="ECO:0000313" key="1">
    <source>
        <dbReference type="EMBL" id="PWA42955.1"/>
    </source>
</evidence>
<dbReference type="EMBL" id="PKPP01012095">
    <property type="protein sequence ID" value="PWA42955.1"/>
    <property type="molecule type" value="Genomic_DNA"/>
</dbReference>
<name>A0A2U1L1U2_ARTAN</name>
<comment type="caution">
    <text evidence="1">The sequence shown here is derived from an EMBL/GenBank/DDBJ whole genome shotgun (WGS) entry which is preliminary data.</text>
</comment>
<protein>
    <submittedName>
        <fullName evidence="1">Uncharacterized protein</fullName>
    </submittedName>
</protein>
<dbReference type="PANTHER" id="PTHR26312">
    <property type="entry name" value="TETRATRICOPEPTIDE REPEAT PROTEIN 5"/>
    <property type="match status" value="1"/>
</dbReference>
<keyword evidence="2" id="KW-1185">Reference proteome</keyword>
<proteinExistence type="predicted"/>
<evidence type="ECO:0000313" key="2">
    <source>
        <dbReference type="Proteomes" id="UP000245207"/>
    </source>
</evidence>